<name>A0A7W7WDM5_9ACTN</name>
<dbReference type="InterPro" id="IPR003594">
    <property type="entry name" value="HATPase_dom"/>
</dbReference>
<dbReference type="AlphaFoldDB" id="A0A7W7WDM5"/>
<keyword evidence="4 7" id="KW-0418">Kinase</keyword>
<dbReference type="GO" id="GO:0000160">
    <property type="term" value="P:phosphorelay signal transduction system"/>
    <property type="evidence" value="ECO:0007669"/>
    <property type="project" value="UniProtKB-KW"/>
</dbReference>
<dbReference type="InterPro" id="IPR050482">
    <property type="entry name" value="Sensor_HK_TwoCompSys"/>
</dbReference>
<dbReference type="Proteomes" id="UP000534286">
    <property type="component" value="Unassembled WGS sequence"/>
</dbReference>
<dbReference type="EC" id="2.7.13.3" evidence="2"/>
<evidence type="ECO:0000259" key="6">
    <source>
        <dbReference type="Pfam" id="PF02518"/>
    </source>
</evidence>
<protein>
    <recommendedName>
        <fullName evidence="2">histidine kinase</fullName>
        <ecNumber evidence="2">2.7.13.3</ecNumber>
    </recommendedName>
</protein>
<organism evidence="7 8">
    <name type="scientific">Streptosporangium album</name>
    <dbReference type="NCBI Taxonomy" id="47479"/>
    <lineage>
        <taxon>Bacteria</taxon>
        <taxon>Bacillati</taxon>
        <taxon>Actinomycetota</taxon>
        <taxon>Actinomycetes</taxon>
        <taxon>Streptosporangiales</taxon>
        <taxon>Streptosporangiaceae</taxon>
        <taxon>Streptosporangium</taxon>
    </lineage>
</organism>
<dbReference type="Pfam" id="PF02518">
    <property type="entry name" value="HATPase_c"/>
    <property type="match status" value="1"/>
</dbReference>
<feature type="domain" description="Histidine kinase/HSP90-like ATPase" evidence="6">
    <location>
        <begin position="2"/>
        <end position="83"/>
    </location>
</feature>
<keyword evidence="3" id="KW-0808">Transferase</keyword>
<dbReference type="Gene3D" id="3.30.565.10">
    <property type="entry name" value="Histidine kinase-like ATPase, C-terminal domain"/>
    <property type="match status" value="1"/>
</dbReference>
<sequence length="86" mass="8981">MQEALTNTIKHAAGATASVAIGHTGHWLEIEVTDTGGTQAAQSRTGNGRGLIGLRERLALYGGALEAAPRTGGGYQLKARIPWRTV</sequence>
<dbReference type="EMBL" id="JACHJU010000005">
    <property type="protein sequence ID" value="MBB4943276.1"/>
    <property type="molecule type" value="Genomic_DNA"/>
</dbReference>
<dbReference type="CDD" id="cd16917">
    <property type="entry name" value="HATPase_UhpB-NarQ-NarX-like"/>
    <property type="match status" value="1"/>
</dbReference>
<comment type="catalytic activity">
    <reaction evidence="1">
        <text>ATP + protein L-histidine = ADP + protein N-phospho-L-histidine.</text>
        <dbReference type="EC" id="2.7.13.3"/>
    </reaction>
</comment>
<dbReference type="RefSeq" id="WP_221466745.1">
    <property type="nucleotide sequence ID" value="NZ_BAABEK010000056.1"/>
</dbReference>
<evidence type="ECO:0000313" key="8">
    <source>
        <dbReference type="Proteomes" id="UP000534286"/>
    </source>
</evidence>
<evidence type="ECO:0000256" key="4">
    <source>
        <dbReference type="ARBA" id="ARBA00022777"/>
    </source>
</evidence>
<reference evidence="7 8" key="1">
    <citation type="submission" date="2020-08" db="EMBL/GenBank/DDBJ databases">
        <title>Sequencing the genomes of 1000 actinobacteria strains.</title>
        <authorList>
            <person name="Klenk H.-P."/>
        </authorList>
    </citation>
    <scope>NUCLEOTIDE SEQUENCE [LARGE SCALE GENOMIC DNA]</scope>
    <source>
        <strain evidence="7 8">DSM 43023</strain>
    </source>
</reference>
<evidence type="ECO:0000256" key="2">
    <source>
        <dbReference type="ARBA" id="ARBA00012438"/>
    </source>
</evidence>
<dbReference type="InterPro" id="IPR036890">
    <property type="entry name" value="HATPase_C_sf"/>
</dbReference>
<dbReference type="PANTHER" id="PTHR24421:SF10">
    <property type="entry name" value="NITRATE_NITRITE SENSOR PROTEIN NARQ"/>
    <property type="match status" value="1"/>
</dbReference>
<dbReference type="SUPFAM" id="SSF55874">
    <property type="entry name" value="ATPase domain of HSP90 chaperone/DNA topoisomerase II/histidine kinase"/>
    <property type="match status" value="1"/>
</dbReference>
<dbReference type="GO" id="GO:0004673">
    <property type="term" value="F:protein histidine kinase activity"/>
    <property type="evidence" value="ECO:0007669"/>
    <property type="project" value="UniProtKB-EC"/>
</dbReference>
<evidence type="ECO:0000256" key="3">
    <source>
        <dbReference type="ARBA" id="ARBA00022679"/>
    </source>
</evidence>
<comment type="caution">
    <text evidence="7">The sequence shown here is derived from an EMBL/GenBank/DDBJ whole genome shotgun (WGS) entry which is preliminary data.</text>
</comment>
<proteinExistence type="predicted"/>
<dbReference type="PANTHER" id="PTHR24421">
    <property type="entry name" value="NITRATE/NITRITE SENSOR PROTEIN NARX-RELATED"/>
    <property type="match status" value="1"/>
</dbReference>
<gene>
    <name evidence="7" type="ORF">FHR32_007676</name>
</gene>
<keyword evidence="5" id="KW-0902">Two-component regulatory system</keyword>
<evidence type="ECO:0000256" key="1">
    <source>
        <dbReference type="ARBA" id="ARBA00000085"/>
    </source>
</evidence>
<keyword evidence="8" id="KW-1185">Reference proteome</keyword>
<evidence type="ECO:0000256" key="5">
    <source>
        <dbReference type="ARBA" id="ARBA00023012"/>
    </source>
</evidence>
<accession>A0A7W7WDM5</accession>
<evidence type="ECO:0000313" key="7">
    <source>
        <dbReference type="EMBL" id="MBB4943276.1"/>
    </source>
</evidence>